<dbReference type="GO" id="GO:0051693">
    <property type="term" value="P:actin filament capping"/>
    <property type="evidence" value="ECO:0007669"/>
    <property type="project" value="UniProtKB-KW"/>
</dbReference>
<feature type="compositionally biased region" description="Basic and acidic residues" evidence="3">
    <location>
        <begin position="394"/>
        <end position="406"/>
    </location>
</feature>
<feature type="compositionally biased region" description="Acidic residues" evidence="3">
    <location>
        <begin position="283"/>
        <end position="296"/>
    </location>
</feature>
<evidence type="ECO:0000256" key="1">
    <source>
        <dbReference type="ARBA" id="ARBA00006826"/>
    </source>
</evidence>
<dbReference type="Proteomes" id="UP000567872">
    <property type="component" value="Unassembled WGS sequence"/>
</dbReference>
<dbReference type="InterPro" id="IPR001849">
    <property type="entry name" value="PH_domain"/>
</dbReference>
<dbReference type="InterPro" id="IPR011993">
    <property type="entry name" value="PH-like_dom_sf"/>
</dbReference>
<feature type="non-terminal residue" evidence="5">
    <location>
        <position position="934"/>
    </location>
</feature>
<evidence type="ECO:0000256" key="3">
    <source>
        <dbReference type="SAM" id="MobiDB-lite"/>
    </source>
</evidence>
<feature type="non-terminal residue" evidence="5">
    <location>
        <position position="1"/>
    </location>
</feature>
<feature type="compositionally biased region" description="Low complexity" evidence="3">
    <location>
        <begin position="579"/>
        <end position="600"/>
    </location>
</feature>
<name>A0A7K9VLC9_ANSSE</name>
<dbReference type="InterPro" id="IPR001605">
    <property type="entry name" value="PH_dom-spectrin-type"/>
</dbReference>
<evidence type="ECO:0000313" key="5">
    <source>
        <dbReference type="EMBL" id="NXI73438.1"/>
    </source>
</evidence>
<sequence>VPAQGPEPRVPAGAAVSPPASPLSDAPSGGERSWGEPSISGPPEQALAWDPSETSTLLLPPRGPGGLGGTVNLILSIGKKGEKKKAQTEEAPRTVPVEESYGEKARKSSGTLQPAKRTPAASCHPPAPSAGTPAASHTLPKAGAGSLFNSLQRRERARAEQARLLTLQGIMGASSLQPLPEERHGPSNTWPLKCGRRKAAAGTPGPPLGELLLYVKNPLVRDIDAECGAAPGHPQPRLDPPSATQPLEPKTRCPRLALGSVLSLELPKDVAVLGCLRDAAPREEEEEEEEVEEEEERQGRGVRWWEPTREAGRKEDTGGRSPRQHGEDLGKAPEAERGTWFEELSFNPSYGRHKVRGLEAARSAGDERRSPRCPGSASQDLPDSRPGRPPHTSVRHEQLSRERDALAARLGQEGSPSAGCRARHREATWLEMGPSPTGTPGRAGAVPGAARAQHPSGGSRPGGSPASPAVPTQLSVFEWALGSPRPPSPVSGAGEVCHPARGQFEEEEEELQAIWDGAGERRVPSRPPGSPPGSDTAGGPLILSAANNVLVAKFTLPTAARLLHSPAAEKGHGGGSPRGHGAAPCTEEPVSAAPSHSPSVWDRRRHREEEREGGQAPAGKTEFQMMEGTLERKHVLQTGGRKASCRAWGLFHAVLMRQTLCFYQDRRDSLKSSVVALPLNLSGAVCTPDTEYTKKTNCFRLQLRDGSEYLLRAPSQPLMNEWVSKLQQNSGFPEVDYFQAAAQRVEGASAAGGFGKVPGPGSSHPQGHHQAVATKSQEIVVLPRSNARLQLPLDAQDGPADGTSAAEDVHGAVSHAAGHGEQQWSPRASPGLWDNSCPDDDYGLVANKRRSYSFTSATYQKITPVAVPKEPAEAGSSYSVTLYIGEQAAAMPRARCHSFVARPGSPRDALGEKTPGPPRPKNKSVFKKFFGKKE</sequence>
<feature type="compositionally biased region" description="Basic and acidic residues" evidence="3">
    <location>
        <begin position="306"/>
        <end position="340"/>
    </location>
</feature>
<organism evidence="5 6">
    <name type="scientific">Anseranas semipalmata</name>
    <name type="common">Magpie goose</name>
    <name type="synonym">Anas semipalmata</name>
    <dbReference type="NCBI Taxonomy" id="8851"/>
    <lineage>
        <taxon>Eukaryota</taxon>
        <taxon>Metazoa</taxon>
        <taxon>Chordata</taxon>
        <taxon>Craniata</taxon>
        <taxon>Vertebrata</taxon>
        <taxon>Euteleostomi</taxon>
        <taxon>Archelosauria</taxon>
        <taxon>Archosauria</taxon>
        <taxon>Dinosauria</taxon>
        <taxon>Saurischia</taxon>
        <taxon>Theropoda</taxon>
        <taxon>Coelurosauria</taxon>
        <taxon>Aves</taxon>
        <taxon>Neognathae</taxon>
        <taxon>Galloanserae</taxon>
        <taxon>Anseriformes</taxon>
        <taxon>Anseranatidae</taxon>
        <taxon>Anseranas</taxon>
    </lineage>
</organism>
<feature type="compositionally biased region" description="Low complexity" evidence="3">
    <location>
        <begin position="436"/>
        <end position="469"/>
    </location>
</feature>
<dbReference type="SMART" id="SM00233">
    <property type="entry name" value="PH"/>
    <property type="match status" value="1"/>
</dbReference>
<keyword evidence="6" id="KW-1185">Reference proteome</keyword>
<feature type="region of interest" description="Disordered" evidence="3">
    <location>
        <begin position="566"/>
        <end position="623"/>
    </location>
</feature>
<dbReference type="PRINTS" id="PR00683">
    <property type="entry name" value="SPECTRINPH"/>
</dbReference>
<dbReference type="InterPro" id="IPR041681">
    <property type="entry name" value="PH_9"/>
</dbReference>
<dbReference type="CDD" id="cd10571">
    <property type="entry name" value="PH_beta_spectrin"/>
    <property type="match status" value="1"/>
</dbReference>
<evidence type="ECO:0000313" key="6">
    <source>
        <dbReference type="Proteomes" id="UP000567872"/>
    </source>
</evidence>
<feature type="region of interest" description="Disordered" evidence="3">
    <location>
        <begin position="899"/>
        <end position="934"/>
    </location>
</feature>
<feature type="domain" description="PH" evidence="4">
    <location>
        <begin position="623"/>
        <end position="731"/>
    </location>
</feature>
<dbReference type="FunFam" id="2.30.29.30:FF:000024">
    <property type="entry name" value="Spectrin beta chain"/>
    <property type="match status" value="1"/>
</dbReference>
<gene>
    <name evidence="5" type="primary">Sptbn1_1</name>
    <name evidence="5" type="ORF">ANSSEM_R15476</name>
</gene>
<accession>A0A7K9VLC9</accession>
<evidence type="ECO:0000259" key="4">
    <source>
        <dbReference type="PROSITE" id="PS50003"/>
    </source>
</evidence>
<dbReference type="SUPFAM" id="SSF50729">
    <property type="entry name" value="PH domain-like"/>
    <property type="match status" value="1"/>
</dbReference>
<reference evidence="5 6" key="1">
    <citation type="submission" date="2019-09" db="EMBL/GenBank/DDBJ databases">
        <title>Bird 10,000 Genomes (B10K) Project - Family phase.</title>
        <authorList>
            <person name="Zhang G."/>
        </authorList>
    </citation>
    <scope>NUCLEOTIDE SEQUENCE [LARGE SCALE GENOMIC DNA]</scope>
    <source>
        <strain evidence="5">B10K-DU-001-57</strain>
        <tissue evidence="5">Muscle</tissue>
    </source>
</reference>
<feature type="region of interest" description="Disordered" evidence="3">
    <location>
        <begin position="227"/>
        <end position="247"/>
    </location>
</feature>
<dbReference type="AlphaFoldDB" id="A0A7K9VLC9"/>
<feature type="region of interest" description="Disordered" evidence="3">
    <location>
        <begin position="176"/>
        <end position="203"/>
    </location>
</feature>
<dbReference type="EMBL" id="VXAA01006753">
    <property type="protein sequence ID" value="NXI73438.1"/>
    <property type="molecule type" value="Genomic_DNA"/>
</dbReference>
<keyword evidence="2" id="KW-0117">Actin capping</keyword>
<dbReference type="OrthoDB" id="430364at2759"/>
<dbReference type="Gene3D" id="2.30.29.30">
    <property type="entry name" value="Pleckstrin-homology domain (PH domain)/Phosphotyrosine-binding domain (PTB)"/>
    <property type="match status" value="1"/>
</dbReference>
<feature type="region of interest" description="Disordered" evidence="3">
    <location>
        <begin position="280"/>
        <end position="540"/>
    </location>
</feature>
<proteinExistence type="inferred from homology"/>
<feature type="compositionally biased region" description="Low complexity" evidence="3">
    <location>
        <begin position="11"/>
        <end position="30"/>
    </location>
</feature>
<feature type="compositionally biased region" description="Low complexity" evidence="3">
    <location>
        <begin position="119"/>
        <end position="138"/>
    </location>
</feature>
<comment type="similarity">
    <text evidence="1">Belongs to the spectrin family.</text>
</comment>
<dbReference type="PANTHER" id="PTHR11915">
    <property type="entry name" value="SPECTRIN/FILAMIN RELATED CYTOSKELETAL PROTEIN"/>
    <property type="match status" value="1"/>
</dbReference>
<comment type="caution">
    <text evidence="5">The sequence shown here is derived from an EMBL/GenBank/DDBJ whole genome shotgun (WGS) entry which is preliminary data.</text>
</comment>
<feature type="compositionally biased region" description="Basic and acidic residues" evidence="3">
    <location>
        <begin position="356"/>
        <end position="370"/>
    </location>
</feature>
<dbReference type="GO" id="GO:0005543">
    <property type="term" value="F:phospholipid binding"/>
    <property type="evidence" value="ECO:0007669"/>
    <property type="project" value="InterPro"/>
</dbReference>
<feature type="region of interest" description="Disordered" evidence="3">
    <location>
        <begin position="1"/>
        <end position="143"/>
    </location>
</feature>
<protein>
    <submittedName>
        <fullName evidence="5">SPTB2 protein</fullName>
    </submittedName>
</protein>
<feature type="compositionally biased region" description="Basic residues" evidence="3">
    <location>
        <begin position="920"/>
        <end position="934"/>
    </location>
</feature>
<evidence type="ECO:0000256" key="2">
    <source>
        <dbReference type="ARBA" id="ARBA00022467"/>
    </source>
</evidence>
<dbReference type="PROSITE" id="PS50003">
    <property type="entry name" value="PH_DOMAIN"/>
    <property type="match status" value="1"/>
</dbReference>
<dbReference type="Pfam" id="PF15410">
    <property type="entry name" value="PH_9"/>
    <property type="match status" value="1"/>
</dbReference>